<accession>A0A7G8BJZ1</accession>
<dbReference type="Pfam" id="PF13519">
    <property type="entry name" value="VWA_2"/>
    <property type="match status" value="1"/>
</dbReference>
<dbReference type="Proteomes" id="UP000515312">
    <property type="component" value="Chromosome"/>
</dbReference>
<dbReference type="InterPro" id="IPR002035">
    <property type="entry name" value="VWF_A"/>
</dbReference>
<keyword evidence="4" id="KW-1185">Reference proteome</keyword>
<evidence type="ECO:0000313" key="3">
    <source>
        <dbReference type="EMBL" id="QNI32861.1"/>
    </source>
</evidence>
<dbReference type="Gene3D" id="3.40.50.410">
    <property type="entry name" value="von Willebrand factor, type A domain"/>
    <property type="match status" value="1"/>
</dbReference>
<evidence type="ECO:0000313" key="4">
    <source>
        <dbReference type="Proteomes" id="UP000515312"/>
    </source>
</evidence>
<protein>
    <submittedName>
        <fullName evidence="3">VWA domain-containing protein</fullName>
    </submittedName>
</protein>
<dbReference type="SUPFAM" id="SSF53300">
    <property type="entry name" value="vWA-like"/>
    <property type="match status" value="1"/>
</dbReference>
<dbReference type="InterPro" id="IPR036465">
    <property type="entry name" value="vWFA_dom_sf"/>
</dbReference>
<organism evidence="3 4">
    <name type="scientific">Alloacidobacterium dinghuense</name>
    <dbReference type="NCBI Taxonomy" id="2763107"/>
    <lineage>
        <taxon>Bacteria</taxon>
        <taxon>Pseudomonadati</taxon>
        <taxon>Acidobacteriota</taxon>
        <taxon>Terriglobia</taxon>
        <taxon>Terriglobales</taxon>
        <taxon>Acidobacteriaceae</taxon>
        <taxon>Alloacidobacterium</taxon>
    </lineage>
</organism>
<dbReference type="RefSeq" id="WP_186743850.1">
    <property type="nucleotide sequence ID" value="NZ_CP060394.1"/>
</dbReference>
<feature type="region of interest" description="Disordered" evidence="1">
    <location>
        <begin position="101"/>
        <end position="124"/>
    </location>
</feature>
<dbReference type="AlphaFoldDB" id="A0A7G8BJZ1"/>
<dbReference type="EMBL" id="CP060394">
    <property type="protein sequence ID" value="QNI32861.1"/>
    <property type="molecule type" value="Genomic_DNA"/>
</dbReference>
<reference evidence="3 4" key="1">
    <citation type="submission" date="2020-08" db="EMBL/GenBank/DDBJ databases">
        <title>Edaphobacter telluris sp. nov. and Acidobacterium dinghuensis sp. nov., two acidobacteria isolated from forest soil.</title>
        <authorList>
            <person name="Fu J."/>
            <person name="Qiu L."/>
        </authorList>
    </citation>
    <scope>NUCLEOTIDE SEQUENCE [LARGE SCALE GENOMIC DNA]</scope>
    <source>
        <strain evidence="3">4Y35</strain>
    </source>
</reference>
<feature type="domain" description="VWFA" evidence="2">
    <location>
        <begin position="222"/>
        <end position="320"/>
    </location>
</feature>
<proteinExistence type="predicted"/>
<evidence type="ECO:0000259" key="2">
    <source>
        <dbReference type="Pfam" id="PF13519"/>
    </source>
</evidence>
<evidence type="ECO:0000256" key="1">
    <source>
        <dbReference type="SAM" id="MobiDB-lite"/>
    </source>
</evidence>
<name>A0A7G8BJZ1_9BACT</name>
<sequence>MKRVRYTKYEGSLAGEMSMEDLLNALSDYLLDSGFQNPWMEFSDLDHTMDALRDALKRALESGELFDEKLQQQIDEMTAEGKLDELIEQLMQRMEQENYISVERPRDPSPTSSPSGQVGENEGQVRFEVTDKSLDFLGYKTLRDLLGSLGKSNYGRHDTRHWATGIEASGASRPYEFGDTLNLDTVATLTSAIAREGISLPLNMEYSDLHVHQCEYQSSCATVVMLDCSHSMILYGEDRFTPAKRVAMALSHLIRTQYPGDSLSLVLFHDSAEEMPVSQLARVKVGPFYTNTREGLRVAQRVLDRQKKDMKQIVMITDGKPSALTLPDGRIYKNAFGLDPLVVSETLEEVSHCKRSGIMINTFMLASDFGLVQFVQKVTQMCHGKAYFTTPHTLGEYLLMDYMQRKMKTIH</sequence>
<dbReference type="KEGG" id="adin:H7849_02345"/>
<gene>
    <name evidence="3" type="ORF">H7849_02345</name>
</gene>
<dbReference type="CDD" id="cd00198">
    <property type="entry name" value="vWFA"/>
    <property type="match status" value="1"/>
</dbReference>